<keyword evidence="11 12" id="KW-0472">Membrane</keyword>
<keyword evidence="15" id="KW-1185">Reference proteome</keyword>
<keyword evidence="6" id="KW-0441">Lipid A biosynthesis</keyword>
<dbReference type="Proteomes" id="UP000070427">
    <property type="component" value="Unassembled WGS sequence"/>
</dbReference>
<dbReference type="GO" id="GO:0022857">
    <property type="term" value="F:transmembrane transporter activity"/>
    <property type="evidence" value="ECO:0007669"/>
    <property type="project" value="InterPro"/>
</dbReference>
<evidence type="ECO:0000256" key="12">
    <source>
        <dbReference type="SAM" id="Phobius"/>
    </source>
</evidence>
<keyword evidence="8" id="KW-0448">Lipopolysaccharide biosynthesis</keyword>
<dbReference type="AlphaFoldDB" id="A0A140L0U9"/>
<keyword evidence="3" id="KW-1003">Cell membrane</keyword>
<evidence type="ECO:0000256" key="11">
    <source>
        <dbReference type="ARBA" id="ARBA00023136"/>
    </source>
</evidence>
<dbReference type="PANTHER" id="PTHR30561:SF9">
    <property type="entry name" value="4-AMINO-4-DEOXY-L-ARABINOSE-PHOSPHOUNDECAPRENOL FLIPPASE SUBUNIT ARNF-RELATED"/>
    <property type="match status" value="1"/>
</dbReference>
<keyword evidence="10" id="KW-0443">Lipid metabolism</keyword>
<evidence type="ECO:0000256" key="8">
    <source>
        <dbReference type="ARBA" id="ARBA00022985"/>
    </source>
</evidence>
<accession>A0A140L0U9</accession>
<dbReference type="EMBL" id="LOED01000056">
    <property type="protein sequence ID" value="KXG74174.1"/>
    <property type="molecule type" value="Genomic_DNA"/>
</dbReference>
<keyword evidence="9 12" id="KW-1133">Transmembrane helix</keyword>
<feature type="transmembrane region" description="Helical" evidence="12">
    <location>
        <begin position="88"/>
        <end position="105"/>
    </location>
</feature>
<evidence type="ECO:0000256" key="2">
    <source>
        <dbReference type="ARBA" id="ARBA00007362"/>
    </source>
</evidence>
<dbReference type="PANTHER" id="PTHR30561">
    <property type="entry name" value="SMR FAMILY PROTON-DEPENDENT DRUG EFFLUX TRANSPORTER SUGE"/>
    <property type="match status" value="1"/>
</dbReference>
<evidence type="ECO:0000259" key="13">
    <source>
        <dbReference type="Pfam" id="PF00892"/>
    </source>
</evidence>
<dbReference type="GO" id="GO:0005886">
    <property type="term" value="C:plasma membrane"/>
    <property type="evidence" value="ECO:0007669"/>
    <property type="project" value="UniProtKB-SubCell"/>
</dbReference>
<keyword evidence="5" id="KW-0997">Cell inner membrane</keyword>
<keyword evidence="7 12" id="KW-0812">Transmembrane</keyword>
<dbReference type="GO" id="GO:0009103">
    <property type="term" value="P:lipopolysaccharide biosynthetic process"/>
    <property type="evidence" value="ECO:0007669"/>
    <property type="project" value="UniProtKB-KW"/>
</dbReference>
<comment type="caution">
    <text evidence="14">The sequence shown here is derived from an EMBL/GenBank/DDBJ whole genome shotgun (WGS) entry which is preliminary data.</text>
</comment>
<feature type="domain" description="EamA" evidence="13">
    <location>
        <begin position="7"/>
        <end position="105"/>
    </location>
</feature>
<dbReference type="Pfam" id="PF00892">
    <property type="entry name" value="EamA"/>
    <property type="match status" value="1"/>
</dbReference>
<dbReference type="InterPro" id="IPR037185">
    <property type="entry name" value="EmrE-like"/>
</dbReference>
<dbReference type="Gene3D" id="1.10.3730.20">
    <property type="match status" value="1"/>
</dbReference>
<dbReference type="InterPro" id="IPR000390">
    <property type="entry name" value="Small_drug/metabolite_transptr"/>
</dbReference>
<evidence type="ECO:0000256" key="4">
    <source>
        <dbReference type="ARBA" id="ARBA00022516"/>
    </source>
</evidence>
<organism evidence="14 15">
    <name type="scientific">Fervidicola ferrireducens</name>
    <dbReference type="NCBI Taxonomy" id="520764"/>
    <lineage>
        <taxon>Bacteria</taxon>
        <taxon>Bacillati</taxon>
        <taxon>Bacillota</taxon>
        <taxon>Clostridia</taxon>
        <taxon>Thermosediminibacterales</taxon>
        <taxon>Thermosediminibacteraceae</taxon>
        <taxon>Fervidicola</taxon>
    </lineage>
</organism>
<evidence type="ECO:0000313" key="15">
    <source>
        <dbReference type="Proteomes" id="UP000070427"/>
    </source>
</evidence>
<name>A0A140L0U9_9FIRM</name>
<evidence type="ECO:0000256" key="10">
    <source>
        <dbReference type="ARBA" id="ARBA00023098"/>
    </source>
</evidence>
<dbReference type="InParanoid" id="A0A140L0U9"/>
<comment type="subcellular location">
    <subcellularLocation>
        <location evidence="1">Cell membrane</location>
        <topology evidence="1">Multi-pass membrane protein</topology>
    </subcellularLocation>
</comment>
<dbReference type="InterPro" id="IPR000620">
    <property type="entry name" value="EamA_dom"/>
</dbReference>
<evidence type="ECO:0000256" key="9">
    <source>
        <dbReference type="ARBA" id="ARBA00022989"/>
    </source>
</evidence>
<keyword evidence="4" id="KW-0444">Lipid biosynthesis</keyword>
<evidence type="ECO:0000313" key="14">
    <source>
        <dbReference type="EMBL" id="KXG74174.1"/>
    </source>
</evidence>
<proteinExistence type="inferred from homology"/>
<comment type="similarity">
    <text evidence="2">Belongs to the EamA transporter family.</text>
</comment>
<feature type="transmembrane region" description="Helical" evidence="12">
    <location>
        <begin position="36"/>
        <end position="52"/>
    </location>
</feature>
<evidence type="ECO:0000256" key="1">
    <source>
        <dbReference type="ARBA" id="ARBA00004651"/>
    </source>
</evidence>
<evidence type="ECO:0000256" key="3">
    <source>
        <dbReference type="ARBA" id="ARBA00022475"/>
    </source>
</evidence>
<evidence type="ECO:0000256" key="7">
    <source>
        <dbReference type="ARBA" id="ARBA00022692"/>
    </source>
</evidence>
<feature type="transmembrane region" description="Helical" evidence="12">
    <location>
        <begin position="64"/>
        <end position="82"/>
    </location>
</feature>
<evidence type="ECO:0000256" key="6">
    <source>
        <dbReference type="ARBA" id="ARBA00022556"/>
    </source>
</evidence>
<evidence type="ECO:0000256" key="5">
    <source>
        <dbReference type="ARBA" id="ARBA00022519"/>
    </source>
</evidence>
<dbReference type="SUPFAM" id="SSF103481">
    <property type="entry name" value="Multidrug resistance efflux transporter EmrE"/>
    <property type="match status" value="1"/>
</dbReference>
<sequence>MFSVLALLSSLLGALGQVFLKFGVKNSLIESIKAPPVWAGAVFYGVAFLLWLEALRLNPLSKLYPYLALNFVFVPLFGLLFLRERITALNAVGYFLCIAGMLLATR</sequence>
<protein>
    <submittedName>
        <fullName evidence="14">4-amino-4-deoxy-L-arabinose-phosphoundecaprenol flippase subunit ArnE</fullName>
    </submittedName>
</protein>
<dbReference type="STRING" id="520764.AN618_23880"/>
<gene>
    <name evidence="14" type="primary">arnE</name>
    <name evidence="14" type="ORF">AN618_23880</name>
</gene>
<reference evidence="14 15" key="1">
    <citation type="submission" date="2015-12" db="EMBL/GenBank/DDBJ databases">
        <title>Draft genome sequnece of Fervidicola ferrireducens strain Y170.</title>
        <authorList>
            <person name="Patel B.K."/>
        </authorList>
    </citation>
    <scope>NUCLEOTIDE SEQUENCE [LARGE SCALE GENOMIC DNA]</scope>
    <source>
        <strain evidence="14 15">Y170</strain>
    </source>
</reference>